<evidence type="ECO:0000313" key="5">
    <source>
        <dbReference type="Proteomes" id="UP000220922"/>
    </source>
</evidence>
<dbReference type="GO" id="GO:0031412">
    <property type="term" value="P:gas vesicle organization"/>
    <property type="evidence" value="ECO:0007669"/>
    <property type="project" value="InterPro"/>
</dbReference>
<evidence type="ECO:0000256" key="3">
    <source>
        <dbReference type="ARBA" id="ARBA00035643"/>
    </source>
</evidence>
<dbReference type="EMBL" id="LYXE01000015">
    <property type="protein sequence ID" value="PDW01084.1"/>
    <property type="molecule type" value="Genomic_DNA"/>
</dbReference>
<comment type="subcellular location">
    <subcellularLocation>
        <location evidence="2">Gas vesicle</location>
    </subcellularLocation>
</comment>
<accession>A0A2H3KTF6</accession>
<dbReference type="AlphaFoldDB" id="A0A2H3KTF6"/>
<evidence type="ECO:0000313" key="4">
    <source>
        <dbReference type="EMBL" id="PDW01084.1"/>
    </source>
</evidence>
<name>A0A2H3KTF6_9CHLR</name>
<keyword evidence="1" id="KW-0304">Gas vesicle</keyword>
<gene>
    <name evidence="4" type="ORF">A9Q02_07980</name>
</gene>
<comment type="caution">
    <text evidence="4">The sequence shown here is derived from an EMBL/GenBank/DDBJ whole genome shotgun (WGS) entry which is preliminary data.</text>
</comment>
<reference evidence="4 5" key="1">
    <citation type="submission" date="2016-05" db="EMBL/GenBank/DDBJ databases">
        <authorList>
            <person name="Lavstsen T."/>
            <person name="Jespersen J.S."/>
        </authorList>
    </citation>
    <scope>NUCLEOTIDE SEQUENCE [LARGE SCALE GENOMIC DNA]</scope>
    <source>
        <strain evidence="4 5">B7-9</strain>
    </source>
</reference>
<dbReference type="PANTHER" id="PTHR36852:SF1">
    <property type="entry name" value="PROTEIN GVPL 2"/>
    <property type="match status" value="1"/>
</dbReference>
<dbReference type="InterPro" id="IPR009430">
    <property type="entry name" value="GvpL/GvpF"/>
</dbReference>
<evidence type="ECO:0000256" key="1">
    <source>
        <dbReference type="ARBA" id="ARBA00022987"/>
    </source>
</evidence>
<dbReference type="Pfam" id="PF06386">
    <property type="entry name" value="GvpL_GvpF"/>
    <property type="match status" value="1"/>
</dbReference>
<keyword evidence="5" id="KW-1185">Reference proteome</keyword>
<evidence type="ECO:0000256" key="2">
    <source>
        <dbReference type="ARBA" id="ARBA00035108"/>
    </source>
</evidence>
<dbReference type="Proteomes" id="UP000220922">
    <property type="component" value="Unassembled WGS sequence"/>
</dbReference>
<dbReference type="GO" id="GO:0031411">
    <property type="term" value="C:gas vesicle"/>
    <property type="evidence" value="ECO:0007669"/>
    <property type="project" value="UniProtKB-SubCell"/>
</dbReference>
<proteinExistence type="inferred from homology"/>
<organism evidence="4 5">
    <name type="scientific">Candidatus Chloroploca asiatica</name>
    <dbReference type="NCBI Taxonomy" id="1506545"/>
    <lineage>
        <taxon>Bacteria</taxon>
        <taxon>Bacillati</taxon>
        <taxon>Chloroflexota</taxon>
        <taxon>Chloroflexia</taxon>
        <taxon>Chloroflexales</taxon>
        <taxon>Chloroflexineae</taxon>
        <taxon>Oscillochloridaceae</taxon>
        <taxon>Candidatus Chloroploca</taxon>
    </lineage>
</organism>
<protein>
    <recommendedName>
        <fullName evidence="6">Gas vesicle protein GvpFL</fullName>
    </recommendedName>
</protein>
<comment type="similarity">
    <text evidence="3">Belongs to the gas vesicle GvpF/GvpL family.</text>
</comment>
<sequence length="232" mass="25942">MDRYYLYAIAGVPEVVLPDILGLAQGPLETVREGALLAIVSPIDRAELPVTREDLLRHETVIEALMATRTVLPVRFGTIGSTARIRERLAAGASIYQEDLVRLAGKVELALRVMRREAPPEPEAPRATPAATDGRSYMLERLRETKREEHERAELTKMVTDVTADLVALAVQVEQKFLVSPRTLVKAAYLLDRDCMDEARQRLATMREAHPELAFLATGPWPVYSFVRQIAD</sequence>
<dbReference type="PANTHER" id="PTHR36852">
    <property type="entry name" value="PROTEIN GVPL 2"/>
    <property type="match status" value="1"/>
</dbReference>
<dbReference type="RefSeq" id="WP_172450487.1">
    <property type="nucleotide sequence ID" value="NZ_LYXE01000015.1"/>
</dbReference>
<evidence type="ECO:0008006" key="6">
    <source>
        <dbReference type="Google" id="ProtNLM"/>
    </source>
</evidence>